<dbReference type="STRING" id="4577.A0A1D6KSU6"/>
<feature type="domain" description="START" evidence="15">
    <location>
        <begin position="154"/>
        <end position="420"/>
    </location>
</feature>
<dbReference type="SMR" id="A0A1D6KSU6"/>
<keyword evidence="6 10" id="KW-0371">Homeobox</keyword>
<feature type="coiled-coil region" evidence="12">
    <location>
        <begin position="92"/>
        <end position="130"/>
    </location>
</feature>
<comment type="similarity">
    <text evidence="2">Belongs to the HD-ZIP homeobox family. Class III subfamily.</text>
</comment>
<evidence type="ECO:0000256" key="3">
    <source>
        <dbReference type="ARBA" id="ARBA00023015"/>
    </source>
</evidence>
<accession>A0A1D6KSU6</accession>
<evidence type="ECO:0000256" key="5">
    <source>
        <dbReference type="ARBA" id="ARBA00023125"/>
    </source>
</evidence>
<evidence type="ECO:0000256" key="4">
    <source>
        <dbReference type="ARBA" id="ARBA00023054"/>
    </source>
</evidence>
<dbReference type="InterPro" id="IPR001356">
    <property type="entry name" value="HD"/>
</dbReference>
<comment type="function">
    <text evidence="9">Probable transcription factor.</text>
</comment>
<dbReference type="FunCoup" id="A0A1D6KSU6">
    <property type="interactions" value="2157"/>
</dbReference>
<dbReference type="CDD" id="cd00086">
    <property type="entry name" value="homeodomain"/>
    <property type="match status" value="1"/>
</dbReference>
<dbReference type="CDD" id="cd08875">
    <property type="entry name" value="START_ArGLABRA2_like"/>
    <property type="match status" value="1"/>
</dbReference>
<feature type="domain" description="Homeobox" evidence="14">
    <location>
        <begin position="22"/>
        <end position="86"/>
    </location>
</feature>
<feature type="DNA-binding region" description="Homeobox" evidence="10">
    <location>
        <begin position="24"/>
        <end position="87"/>
    </location>
</feature>
<dbReference type="EMBL" id="CM007647">
    <property type="protein sequence ID" value="ONM05721.1"/>
    <property type="molecule type" value="Genomic_DNA"/>
</dbReference>
<sequence>MAAAVAMRSGSSDGGGGYEKSGMDTGKYVRYTPEQVEALERVYAECPKPSSARRQQLLRECPILSNIEAKQIKVWFQNRRCRDKQRNESSRLQSVNRKLTAMNKLLMEENERLQKQVSQLVHENAYMKQQLQNPSLATDASCESNATTPANLRDASNPSGLLAIAEETLTEFLSKATGTAIDWVQMPGMKPGPDSFGIVTISHGGRGVAARACGLVNLEPTKNTKLSNDMWVWLYMSLRKAGGVGEKCISCGGTDDNILKIVEILKDRPSWFRDCRSLEVYTMLPAGNGGTIELVYMQMYAPTTLVPARDFWTLRYTTTMEDGSLVVCERSLSGSGDGQSAATTQQFVRAEMLPSGYLVRQCEGGGSIVRIVDHLDLDAWSVPEVLRPLYESSRVVAQKMTTTALRHLRQIAQETSGEVVYALGRQPAVLRTFSQRLSRGFNDAISGFNDDGWSVMCGDGMEDSVPPAVLVRFLREHRSEWADYNFDAYSASALKTSPCSLPGLRPMRFSGSQIIMPLAHTVENEEILEVVRLEGQTLTHDEGLLSRDIHLLQLCTGMDEKSMGSCFQLVFAPIDELFPDDAPLVSSGFRVIPLDIKTVEYFLLVCMFGIKFVPIPCLFLPPQRIKFLHDGPPSGRTLDLASSLEVGATTQQVAGNGSQDVCNLRSVLTIAFQFPYETHLQDTVAAMARQYVRSIVSAVQRVSMAISPSHSGLNTAGQKLISGSPEAATLVRWICQSYRYHLGVDLVSHSDQAGESLLRMFWDHQDAVLCCSFKEKPVFTFGNQMGVDMLETTLVALQDLTLDKIFDEPGRKALHAEVPKLMEQGYAYLPAGVCLSGMGRHVSYEQAVAWKVLGEDGNVHCLAFCFVNWSFI</sequence>
<dbReference type="PROSITE" id="PS50848">
    <property type="entry name" value="START"/>
    <property type="match status" value="1"/>
</dbReference>
<dbReference type="AlphaFoldDB" id="A0A1D6KSU6"/>
<keyword evidence="8 10" id="KW-0539">Nucleus</keyword>
<dbReference type="GO" id="GO:0003677">
    <property type="term" value="F:DNA binding"/>
    <property type="evidence" value="ECO:0007669"/>
    <property type="project" value="UniProtKB-UniRule"/>
</dbReference>
<dbReference type="PANTHER" id="PTHR45950:SF10">
    <property type="entry name" value="HOMEOBOX-LEUCINE ZIPPER PROTEIN REVOLUTA"/>
    <property type="match status" value="1"/>
</dbReference>
<evidence type="ECO:0000256" key="11">
    <source>
        <dbReference type="RuleBase" id="RU000682"/>
    </source>
</evidence>
<evidence type="ECO:0000256" key="12">
    <source>
        <dbReference type="SAM" id="Coils"/>
    </source>
</evidence>
<dbReference type="EMBL" id="CM007647">
    <property type="protein sequence ID" value="ONM05723.1"/>
    <property type="molecule type" value="Genomic_DNA"/>
</dbReference>
<keyword evidence="7" id="KW-0804">Transcription</keyword>
<keyword evidence="5 10" id="KW-0238">DNA-binding</keyword>
<evidence type="ECO:0000256" key="7">
    <source>
        <dbReference type="ARBA" id="ARBA00023163"/>
    </source>
</evidence>
<evidence type="ECO:0000256" key="13">
    <source>
        <dbReference type="SAM" id="MobiDB-lite"/>
    </source>
</evidence>
<dbReference type="Pfam" id="PF01852">
    <property type="entry name" value="START"/>
    <property type="match status" value="1"/>
</dbReference>
<dbReference type="SMART" id="SM00234">
    <property type="entry name" value="START"/>
    <property type="match status" value="1"/>
</dbReference>
<keyword evidence="3" id="KW-0805">Transcription regulation</keyword>
<dbReference type="InterPro" id="IPR002913">
    <property type="entry name" value="START_lipid-bd_dom"/>
</dbReference>
<dbReference type="PROSITE" id="PS50071">
    <property type="entry name" value="HOMEOBOX_2"/>
    <property type="match status" value="1"/>
</dbReference>
<dbReference type="SUPFAM" id="SSF55961">
    <property type="entry name" value="Bet v1-like"/>
    <property type="match status" value="1"/>
</dbReference>
<gene>
    <name evidence="16" type="ORF">ZEAMMB73_Zm00001d032681</name>
</gene>
<dbReference type="Gene3D" id="1.10.10.60">
    <property type="entry name" value="Homeodomain-like"/>
    <property type="match status" value="1"/>
</dbReference>
<dbReference type="FunFam" id="1.10.10.60:FF:000197">
    <property type="entry name" value="Homeobox-leucine zipper protein REVOLUTA"/>
    <property type="match status" value="1"/>
</dbReference>
<evidence type="ECO:0000256" key="2">
    <source>
        <dbReference type="ARBA" id="ARBA00010338"/>
    </source>
</evidence>
<dbReference type="SMART" id="SM00389">
    <property type="entry name" value="HOX"/>
    <property type="match status" value="1"/>
</dbReference>
<dbReference type="InParanoid" id="A0A1D6KSU6"/>
<reference evidence="16" key="1">
    <citation type="submission" date="2015-12" db="EMBL/GenBank/DDBJ databases">
        <title>Update maize B73 reference genome by single molecule sequencing technologies.</title>
        <authorList>
            <consortium name="Maize Genome Sequencing Project"/>
            <person name="Ware D."/>
        </authorList>
    </citation>
    <scope>NUCLEOTIDE SEQUENCE [LARGE SCALE GENOMIC DNA]</scope>
    <source>
        <tissue evidence="16">Seedling</tissue>
    </source>
</reference>
<name>A0A1D6KSU6_MAIZE</name>
<dbReference type="GO" id="GO:0008289">
    <property type="term" value="F:lipid binding"/>
    <property type="evidence" value="ECO:0007669"/>
    <property type="project" value="InterPro"/>
</dbReference>
<dbReference type="CDD" id="cd14686">
    <property type="entry name" value="bZIP"/>
    <property type="match status" value="1"/>
</dbReference>
<dbReference type="PANTHER" id="PTHR45950">
    <property type="entry name" value="HOMEOBOX-LEUCINE ZIPPER PROTEIN ATHB-14"/>
    <property type="match status" value="1"/>
</dbReference>
<dbReference type="Pfam" id="PF08670">
    <property type="entry name" value="MEKHLA"/>
    <property type="match status" value="1"/>
</dbReference>
<feature type="region of interest" description="Disordered" evidence="13">
    <location>
        <begin position="1"/>
        <end position="25"/>
    </location>
</feature>
<evidence type="ECO:0000256" key="10">
    <source>
        <dbReference type="PROSITE-ProRule" id="PRU00108"/>
    </source>
</evidence>
<evidence type="ECO:0000313" key="16">
    <source>
        <dbReference type="EMBL" id="ONM05721.1"/>
    </source>
</evidence>
<dbReference type="SUPFAM" id="SSF46689">
    <property type="entry name" value="Homeodomain-like"/>
    <property type="match status" value="1"/>
</dbReference>
<dbReference type="InterPro" id="IPR013978">
    <property type="entry name" value="MEKHLA"/>
</dbReference>
<dbReference type="InterPro" id="IPR023393">
    <property type="entry name" value="START-like_dom_sf"/>
</dbReference>
<dbReference type="Gene3D" id="3.30.530.20">
    <property type="match status" value="1"/>
</dbReference>
<dbReference type="Pfam" id="PF00046">
    <property type="entry name" value="Homeodomain"/>
    <property type="match status" value="1"/>
</dbReference>
<dbReference type="InterPro" id="IPR009057">
    <property type="entry name" value="Homeodomain-like_sf"/>
</dbReference>
<dbReference type="GO" id="GO:0003700">
    <property type="term" value="F:DNA-binding transcription factor activity"/>
    <property type="evidence" value="ECO:0007669"/>
    <property type="project" value="InterPro"/>
</dbReference>
<protein>
    <submittedName>
        <fullName evidence="16">Homeobox-leucine zipper protein REVOLUTA</fullName>
    </submittedName>
</protein>
<proteinExistence type="inferred from homology"/>
<dbReference type="InterPro" id="IPR044830">
    <property type="entry name" value="HD-Zip_III"/>
</dbReference>
<evidence type="ECO:0000256" key="1">
    <source>
        <dbReference type="ARBA" id="ARBA00004123"/>
    </source>
</evidence>
<evidence type="ECO:0000259" key="14">
    <source>
        <dbReference type="PROSITE" id="PS50071"/>
    </source>
</evidence>
<evidence type="ECO:0000256" key="9">
    <source>
        <dbReference type="ARBA" id="ARBA00037260"/>
    </source>
</evidence>
<evidence type="ECO:0000256" key="8">
    <source>
        <dbReference type="ARBA" id="ARBA00023242"/>
    </source>
</evidence>
<comment type="subcellular location">
    <subcellularLocation>
        <location evidence="1 10 11">Nucleus</location>
    </subcellularLocation>
</comment>
<keyword evidence="4 12" id="KW-0175">Coiled coil</keyword>
<feature type="region of interest" description="Disordered" evidence="13">
    <location>
        <begin position="136"/>
        <end position="156"/>
    </location>
</feature>
<organism evidence="16">
    <name type="scientific">Zea mays</name>
    <name type="common">Maize</name>
    <dbReference type="NCBI Taxonomy" id="4577"/>
    <lineage>
        <taxon>Eukaryota</taxon>
        <taxon>Viridiplantae</taxon>
        <taxon>Streptophyta</taxon>
        <taxon>Embryophyta</taxon>
        <taxon>Tracheophyta</taxon>
        <taxon>Spermatophyta</taxon>
        <taxon>Magnoliopsida</taxon>
        <taxon>Liliopsida</taxon>
        <taxon>Poales</taxon>
        <taxon>Poaceae</taxon>
        <taxon>PACMAD clade</taxon>
        <taxon>Panicoideae</taxon>
        <taxon>Andropogonodae</taxon>
        <taxon>Andropogoneae</taxon>
        <taxon>Tripsacinae</taxon>
        <taxon>Zea</taxon>
    </lineage>
</organism>
<evidence type="ECO:0000259" key="15">
    <source>
        <dbReference type="PROSITE" id="PS50848"/>
    </source>
</evidence>
<dbReference type="ExpressionAtlas" id="A0A1D6KSU6">
    <property type="expression patterns" value="baseline"/>
</dbReference>
<evidence type="ECO:0000256" key="6">
    <source>
        <dbReference type="ARBA" id="ARBA00023155"/>
    </source>
</evidence>
<dbReference type="GO" id="GO:0005634">
    <property type="term" value="C:nucleus"/>
    <property type="evidence" value="ECO:0007669"/>
    <property type="project" value="UniProtKB-SubCell"/>
</dbReference>